<organism evidence="4 5">
    <name type="scientific">Aromatoleum diolicum</name>
    <dbReference type="NCBI Taxonomy" id="75796"/>
    <lineage>
        <taxon>Bacteria</taxon>
        <taxon>Pseudomonadati</taxon>
        <taxon>Pseudomonadota</taxon>
        <taxon>Betaproteobacteria</taxon>
        <taxon>Rhodocyclales</taxon>
        <taxon>Rhodocyclaceae</taxon>
        <taxon>Aromatoleum</taxon>
    </lineage>
</organism>
<accession>A0ABX1QGL2</accession>
<gene>
    <name evidence="4" type="primary">moaD</name>
    <name evidence="4" type="ORF">GPA25_17950</name>
</gene>
<reference evidence="4 5" key="1">
    <citation type="submission" date="2019-12" db="EMBL/GenBank/DDBJ databases">
        <title>Comparative genomics gives insights into the taxonomy of the Azoarcus-Aromatoleum group and reveals separate origins of nif in the plant-associated Azoarcus and non-plant-associated Aromatoleum sub-groups.</title>
        <authorList>
            <person name="Lafos M."/>
            <person name="Maluk M."/>
            <person name="Batista M."/>
            <person name="Junghare M."/>
            <person name="Carmona M."/>
            <person name="Faoro H."/>
            <person name="Cruz L.M."/>
            <person name="Battistoni F."/>
            <person name="De Souza E."/>
            <person name="Pedrosa F."/>
            <person name="Chen W.-M."/>
            <person name="Poole P.S."/>
            <person name="Dixon R.A."/>
            <person name="James E.K."/>
        </authorList>
    </citation>
    <scope>NUCLEOTIDE SEQUENCE [LARGE SCALE GENOMIC DNA]</scope>
    <source>
        <strain evidence="4 5">22Lin</strain>
    </source>
</reference>
<dbReference type="PANTHER" id="PTHR33359:SF1">
    <property type="entry name" value="MOLYBDOPTERIN SYNTHASE SULFUR CARRIER SUBUNIT"/>
    <property type="match status" value="1"/>
</dbReference>
<dbReference type="RefSeq" id="WP_169261788.1">
    <property type="nucleotide sequence ID" value="NZ_WTVQ01000037.1"/>
</dbReference>
<dbReference type="Pfam" id="PF02597">
    <property type="entry name" value="ThiS"/>
    <property type="match status" value="1"/>
</dbReference>
<dbReference type="InterPro" id="IPR003749">
    <property type="entry name" value="ThiS/MoaD-like"/>
</dbReference>
<evidence type="ECO:0000313" key="5">
    <source>
        <dbReference type="Proteomes" id="UP000648984"/>
    </source>
</evidence>
<comment type="similarity">
    <text evidence="2">Belongs to the MoaD family.</text>
</comment>
<name>A0ABX1QGL2_9RHOO</name>
<keyword evidence="1" id="KW-0547">Nucleotide-binding</keyword>
<dbReference type="SUPFAM" id="SSF54285">
    <property type="entry name" value="MoaD/ThiS"/>
    <property type="match status" value="1"/>
</dbReference>
<dbReference type="CDD" id="cd00754">
    <property type="entry name" value="Ubl_MoaD"/>
    <property type="match status" value="1"/>
</dbReference>
<dbReference type="InterPro" id="IPR044672">
    <property type="entry name" value="MOCS2A"/>
</dbReference>
<proteinExistence type="inferred from homology"/>
<dbReference type="Proteomes" id="UP000648984">
    <property type="component" value="Unassembled WGS sequence"/>
</dbReference>
<sequence length="84" mass="8976">MTVKILYFASLKDALGCAEENFSLPSGVSTIGELRNFLAERGDNWNALAEGRNVRAARNQRMASASDSVVPGDEIAFFPPVTGG</sequence>
<dbReference type="PANTHER" id="PTHR33359">
    <property type="entry name" value="MOLYBDOPTERIN SYNTHASE SULFUR CARRIER SUBUNIT"/>
    <property type="match status" value="1"/>
</dbReference>
<keyword evidence="5" id="KW-1185">Reference proteome</keyword>
<evidence type="ECO:0000256" key="3">
    <source>
        <dbReference type="ARBA" id="ARBA00024247"/>
    </source>
</evidence>
<dbReference type="Gene3D" id="3.10.20.30">
    <property type="match status" value="1"/>
</dbReference>
<dbReference type="EMBL" id="WTVQ01000037">
    <property type="protein sequence ID" value="NMG76647.1"/>
    <property type="molecule type" value="Genomic_DNA"/>
</dbReference>
<dbReference type="InterPro" id="IPR016155">
    <property type="entry name" value="Mopterin_synth/thiamin_S_b"/>
</dbReference>
<evidence type="ECO:0000256" key="2">
    <source>
        <dbReference type="ARBA" id="ARBA00024200"/>
    </source>
</evidence>
<evidence type="ECO:0000313" key="4">
    <source>
        <dbReference type="EMBL" id="NMG76647.1"/>
    </source>
</evidence>
<evidence type="ECO:0000256" key="1">
    <source>
        <dbReference type="ARBA" id="ARBA00022741"/>
    </source>
</evidence>
<comment type="caution">
    <text evidence="4">The sequence shown here is derived from an EMBL/GenBank/DDBJ whole genome shotgun (WGS) entry which is preliminary data.</text>
</comment>
<dbReference type="InterPro" id="IPR012675">
    <property type="entry name" value="Beta-grasp_dom_sf"/>
</dbReference>
<dbReference type="NCBIfam" id="TIGR01682">
    <property type="entry name" value="moaD"/>
    <property type="match status" value="1"/>
</dbReference>
<protein>
    <recommendedName>
        <fullName evidence="3">Molybdopterin synthase sulfur carrier subunit</fullName>
    </recommendedName>
</protein>